<dbReference type="AlphaFoldDB" id="A0AAD5SIR3"/>
<dbReference type="InterPro" id="IPR018222">
    <property type="entry name" value="Nuclear_transport_factor_2_euk"/>
</dbReference>
<dbReference type="EMBL" id="JADGJD010000059">
    <property type="protein sequence ID" value="KAJ3055798.1"/>
    <property type="molecule type" value="Genomic_DNA"/>
</dbReference>
<dbReference type="Proteomes" id="UP001212841">
    <property type="component" value="Unassembled WGS sequence"/>
</dbReference>
<dbReference type="InterPro" id="IPR005637">
    <property type="entry name" value="TAP_C_dom"/>
</dbReference>
<dbReference type="Gene3D" id="1.10.8.10">
    <property type="entry name" value="DNA helicase RuvA subunit, C-terminal domain"/>
    <property type="match status" value="1"/>
</dbReference>
<name>A0AAD5SIR3_9FUNG</name>
<keyword evidence="7" id="KW-0539">Nucleus</keyword>
<evidence type="ECO:0000256" key="7">
    <source>
        <dbReference type="ARBA" id="ARBA00023242"/>
    </source>
</evidence>
<protein>
    <submittedName>
        <fullName evidence="10">Nuclear mRNA export, poly(A)+RNA binding protein</fullName>
    </submittedName>
</protein>
<dbReference type="SUPFAM" id="SSF46934">
    <property type="entry name" value="UBA-like"/>
    <property type="match status" value="1"/>
</dbReference>
<dbReference type="GO" id="GO:0003723">
    <property type="term" value="F:RNA binding"/>
    <property type="evidence" value="ECO:0007669"/>
    <property type="project" value="TreeGrafter"/>
</dbReference>
<dbReference type="GO" id="GO:0016973">
    <property type="term" value="P:poly(A)+ mRNA export from nucleus"/>
    <property type="evidence" value="ECO:0007669"/>
    <property type="project" value="TreeGrafter"/>
</dbReference>
<keyword evidence="3" id="KW-0813">Transport</keyword>
<organism evidence="10 11">
    <name type="scientific">Rhizophlyctis rosea</name>
    <dbReference type="NCBI Taxonomy" id="64517"/>
    <lineage>
        <taxon>Eukaryota</taxon>
        <taxon>Fungi</taxon>
        <taxon>Fungi incertae sedis</taxon>
        <taxon>Chytridiomycota</taxon>
        <taxon>Chytridiomycota incertae sedis</taxon>
        <taxon>Chytridiomycetes</taxon>
        <taxon>Rhizophlyctidales</taxon>
        <taxon>Rhizophlyctidaceae</taxon>
        <taxon>Rhizophlyctis</taxon>
    </lineage>
</organism>
<comment type="similarity">
    <text evidence="2">Belongs to the NXF family.</text>
</comment>
<sequence length="643" mass="70081">MRLLGDYHNGGHDLLPIHPYLPLSWFSNPYGSGGGRPAPQFAGQFAGGPLDVMIQGVAGNPDLETVTAFLNRNAQNVRITNMQPMDNDTIVVSVEHAGQMATLLKLSGIRYAGGKLTMIGPSSSGPPPPRPGSGPATPIIPLLTSLVQSRYNQAAKFLNLESIHNDPNVVNSGIRTFEERTQFGAVICKIIHQHCPGVESISFASNRLRTLSHFESLHQQLPGLTALSFKDNQLNSLRDIEPISGKDFPNLRELLMTGNPFRERDVKRPGGDIKYRSDMKKLFPSIQVLDLEPILEDIQFGVDTMAMDLGLSVCGGFVDSEETAKTVQDFLQKFFHVFDNNRPQLVSFYDGNAIFSLSVNPIKNPNPVAKSERNFDAWQPFNRNLFRVKEPEIRVAKRLAHLKIGGDQIVQTMLRLPGTKHPVEDPAEARRFVVDAFQRSDGPIPMLHVNVEGQFQETAIKWNRSFSRAFIIIPAQLNSRALQAGLPYAIINDQLIVRSFGSNKGWGRRGIEVGGFLPNLSLGGAAPQAHAGGGAAPPVALAPAAGSDGVNMALANALGGMSAPAPAPNPAPQLPDEATLRTYQLQHNLTDQQHSQIIALARATGMNYQFSLQCLNETQWSMNAAQQAFNSSRANLPAHAFAL</sequence>
<evidence type="ECO:0000256" key="6">
    <source>
        <dbReference type="ARBA" id="ARBA00022816"/>
    </source>
</evidence>
<dbReference type="Pfam" id="PF03943">
    <property type="entry name" value="TAP_C"/>
    <property type="match status" value="1"/>
</dbReference>
<dbReference type="SUPFAM" id="SSF52058">
    <property type="entry name" value="L domain-like"/>
    <property type="match status" value="1"/>
</dbReference>
<dbReference type="InterPro" id="IPR002075">
    <property type="entry name" value="NTF2_dom"/>
</dbReference>
<dbReference type="PANTHER" id="PTHR10662">
    <property type="entry name" value="NUCLEAR RNA EXPORT FACTOR"/>
    <property type="match status" value="1"/>
</dbReference>
<gene>
    <name evidence="10" type="primary">MEX67</name>
    <name evidence="10" type="ORF">HK097_009181</name>
</gene>
<comment type="subcellular location">
    <subcellularLocation>
        <location evidence="1">Nucleus</location>
    </subcellularLocation>
</comment>
<dbReference type="PROSITE" id="PS51281">
    <property type="entry name" value="TAP_C"/>
    <property type="match status" value="1"/>
</dbReference>
<dbReference type="Pfam" id="PF22602">
    <property type="entry name" value="NXF_NTF2"/>
    <property type="match status" value="1"/>
</dbReference>
<dbReference type="InterPro" id="IPR009060">
    <property type="entry name" value="UBA-like_sf"/>
</dbReference>
<dbReference type="Gene3D" id="3.10.450.50">
    <property type="match status" value="1"/>
</dbReference>
<keyword evidence="5" id="KW-0677">Repeat</keyword>
<evidence type="ECO:0000256" key="4">
    <source>
        <dbReference type="ARBA" id="ARBA00022614"/>
    </source>
</evidence>
<feature type="domain" description="NTF2" evidence="8">
    <location>
        <begin position="326"/>
        <end position="497"/>
    </location>
</feature>
<evidence type="ECO:0000256" key="3">
    <source>
        <dbReference type="ARBA" id="ARBA00022448"/>
    </source>
</evidence>
<evidence type="ECO:0000259" key="8">
    <source>
        <dbReference type="PROSITE" id="PS50177"/>
    </source>
</evidence>
<dbReference type="InterPro" id="IPR040736">
    <property type="entry name" value="Mex67_RRM"/>
</dbReference>
<evidence type="ECO:0000256" key="5">
    <source>
        <dbReference type="ARBA" id="ARBA00022737"/>
    </source>
</evidence>
<dbReference type="Gene3D" id="3.80.10.10">
    <property type="entry name" value="Ribonuclease Inhibitor"/>
    <property type="match status" value="1"/>
</dbReference>
<dbReference type="GO" id="GO:0005634">
    <property type="term" value="C:nucleus"/>
    <property type="evidence" value="ECO:0007669"/>
    <property type="project" value="UniProtKB-SubCell"/>
</dbReference>
<dbReference type="SMART" id="SM00804">
    <property type="entry name" value="TAP_C"/>
    <property type="match status" value="1"/>
</dbReference>
<evidence type="ECO:0000256" key="2">
    <source>
        <dbReference type="ARBA" id="ARBA00009285"/>
    </source>
</evidence>
<dbReference type="PANTHER" id="PTHR10662:SF22">
    <property type="entry name" value="NUCLEAR RNA EXPORT FACTOR 1"/>
    <property type="match status" value="1"/>
</dbReference>
<proteinExistence type="inferred from homology"/>
<accession>A0AAD5SIR3</accession>
<keyword evidence="4" id="KW-0433">Leucine-rich repeat</keyword>
<dbReference type="Pfam" id="PF24048">
    <property type="entry name" value="LRR_NXF1-5"/>
    <property type="match status" value="1"/>
</dbReference>
<evidence type="ECO:0000259" key="9">
    <source>
        <dbReference type="PROSITE" id="PS51281"/>
    </source>
</evidence>
<dbReference type="InterPro" id="IPR030217">
    <property type="entry name" value="NXF_fam"/>
</dbReference>
<reference evidence="10" key="1">
    <citation type="submission" date="2020-05" db="EMBL/GenBank/DDBJ databases">
        <title>Phylogenomic resolution of chytrid fungi.</title>
        <authorList>
            <person name="Stajich J.E."/>
            <person name="Amses K."/>
            <person name="Simmons R."/>
            <person name="Seto K."/>
            <person name="Myers J."/>
            <person name="Bonds A."/>
            <person name="Quandt C.A."/>
            <person name="Barry K."/>
            <person name="Liu P."/>
            <person name="Grigoriev I."/>
            <person name="Longcore J.E."/>
            <person name="James T.Y."/>
        </authorList>
    </citation>
    <scope>NUCLEOTIDE SEQUENCE</scope>
    <source>
        <strain evidence="10">JEL0318</strain>
    </source>
</reference>
<dbReference type="SUPFAM" id="SSF54427">
    <property type="entry name" value="NTF2-like"/>
    <property type="match status" value="1"/>
</dbReference>
<dbReference type="CDD" id="cd14342">
    <property type="entry name" value="UBA_TAP-C"/>
    <property type="match status" value="1"/>
</dbReference>
<dbReference type="InterPro" id="IPR032710">
    <property type="entry name" value="NTF2-like_dom_sf"/>
</dbReference>
<dbReference type="InterPro" id="IPR032675">
    <property type="entry name" value="LRR_dom_sf"/>
</dbReference>
<comment type="caution">
    <text evidence="10">The sequence shown here is derived from an EMBL/GenBank/DDBJ whole genome shotgun (WGS) entry which is preliminary data.</text>
</comment>
<dbReference type="PROSITE" id="PS50177">
    <property type="entry name" value="NTF2_DOMAIN"/>
    <property type="match status" value="1"/>
</dbReference>
<evidence type="ECO:0000313" key="10">
    <source>
        <dbReference type="EMBL" id="KAJ3055798.1"/>
    </source>
</evidence>
<feature type="domain" description="TAP-C" evidence="9">
    <location>
        <begin position="591"/>
        <end position="643"/>
    </location>
</feature>
<dbReference type="InterPro" id="IPR057125">
    <property type="entry name" value="NXF1/2/3/5-like_LRR"/>
</dbReference>
<keyword evidence="11" id="KW-1185">Reference proteome</keyword>
<evidence type="ECO:0000256" key="1">
    <source>
        <dbReference type="ARBA" id="ARBA00004123"/>
    </source>
</evidence>
<keyword evidence="6" id="KW-0509">mRNA transport</keyword>
<dbReference type="Pfam" id="PF18444">
    <property type="entry name" value="RRM_9"/>
    <property type="match status" value="1"/>
</dbReference>
<evidence type="ECO:0000313" key="11">
    <source>
        <dbReference type="Proteomes" id="UP001212841"/>
    </source>
</evidence>